<dbReference type="PANTHER" id="PTHR21304:SF0">
    <property type="entry name" value="MICOS COMPLEX SUBUNIT MIC10"/>
    <property type="match status" value="1"/>
</dbReference>
<evidence type="ECO:0000256" key="4">
    <source>
        <dbReference type="ARBA" id="ARBA00022692"/>
    </source>
</evidence>
<dbReference type="GO" id="GO:0061617">
    <property type="term" value="C:MICOS complex"/>
    <property type="evidence" value="ECO:0007669"/>
    <property type="project" value="InterPro"/>
</dbReference>
<protein>
    <submittedName>
        <fullName evidence="9">Uncharacterized protein</fullName>
    </submittedName>
</protein>
<dbReference type="HOGENOM" id="CLU_2709248_0_0_1"/>
<dbReference type="Gramene" id="ABO98140">
    <property type="protein sequence ID" value="ABO98140"/>
    <property type="gene ID" value="OSTLU_94754"/>
</dbReference>
<name>A4S329_OSTLU</name>
<evidence type="ECO:0000256" key="7">
    <source>
        <dbReference type="ARBA" id="ARBA00023128"/>
    </source>
</evidence>
<gene>
    <name evidence="9" type="ORF">OSTLU_94754</name>
</gene>
<dbReference type="STRING" id="436017.A4S329"/>
<keyword evidence="7" id="KW-0496">Mitochondrion</keyword>
<keyword evidence="6" id="KW-1133">Transmembrane helix</keyword>
<evidence type="ECO:0000256" key="6">
    <source>
        <dbReference type="ARBA" id="ARBA00022989"/>
    </source>
</evidence>
<dbReference type="GeneID" id="5003852"/>
<evidence type="ECO:0000256" key="8">
    <source>
        <dbReference type="ARBA" id="ARBA00023136"/>
    </source>
</evidence>
<evidence type="ECO:0000256" key="5">
    <source>
        <dbReference type="ARBA" id="ARBA00022792"/>
    </source>
</evidence>
<dbReference type="EMBL" id="CP000589">
    <property type="protein sequence ID" value="ABO98140.1"/>
    <property type="molecule type" value="Genomic_DNA"/>
</dbReference>
<evidence type="ECO:0000256" key="1">
    <source>
        <dbReference type="ARBA" id="ARBA00002689"/>
    </source>
</evidence>
<dbReference type="RefSeq" id="XP_001419847.1">
    <property type="nucleotide sequence ID" value="XM_001419810.1"/>
</dbReference>
<keyword evidence="4" id="KW-0812">Transmembrane</keyword>
<evidence type="ECO:0000256" key="2">
    <source>
        <dbReference type="ARBA" id="ARBA00004434"/>
    </source>
</evidence>
<dbReference type="AlphaFoldDB" id="A4S329"/>
<dbReference type="PANTHER" id="PTHR21304">
    <property type="entry name" value="MICOS COMPLEX SUBUNIT MIC10"/>
    <property type="match status" value="1"/>
</dbReference>
<proteinExistence type="inferred from homology"/>
<keyword evidence="8" id="KW-0472">Membrane</keyword>
<organism evidence="9 10">
    <name type="scientific">Ostreococcus lucimarinus (strain CCE9901)</name>
    <dbReference type="NCBI Taxonomy" id="436017"/>
    <lineage>
        <taxon>Eukaryota</taxon>
        <taxon>Viridiplantae</taxon>
        <taxon>Chlorophyta</taxon>
        <taxon>Mamiellophyceae</taxon>
        <taxon>Mamiellales</taxon>
        <taxon>Bathycoccaceae</taxon>
        <taxon>Ostreococcus</taxon>
    </lineage>
</organism>
<evidence type="ECO:0000256" key="3">
    <source>
        <dbReference type="ARBA" id="ARBA00006792"/>
    </source>
</evidence>
<dbReference type="InterPro" id="IPR007512">
    <property type="entry name" value="Mic10"/>
</dbReference>
<evidence type="ECO:0000313" key="10">
    <source>
        <dbReference type="Proteomes" id="UP000001568"/>
    </source>
</evidence>
<dbReference type="eggNOG" id="ENOG502T0MA">
    <property type="taxonomic scope" value="Eukaryota"/>
</dbReference>
<sequence>MAHDDARVPYDVAVERAVDVGLRRACYGALAGGASAFIFLRGPRARVAALAFGVGVGVGSAYEDAQRAFANVE</sequence>
<reference evidence="9 10" key="1">
    <citation type="journal article" date="2007" name="Proc. Natl. Acad. Sci. U.S.A.">
        <title>The tiny eukaryote Ostreococcus provides genomic insights into the paradox of plankton speciation.</title>
        <authorList>
            <person name="Palenik B."/>
            <person name="Grimwood J."/>
            <person name="Aerts A."/>
            <person name="Rouze P."/>
            <person name="Salamov A."/>
            <person name="Putnam N."/>
            <person name="Dupont C."/>
            <person name="Jorgensen R."/>
            <person name="Derelle E."/>
            <person name="Rombauts S."/>
            <person name="Zhou K."/>
            <person name="Otillar R."/>
            <person name="Merchant S.S."/>
            <person name="Podell S."/>
            <person name="Gaasterland T."/>
            <person name="Napoli C."/>
            <person name="Gendler K."/>
            <person name="Manuell A."/>
            <person name="Tai V."/>
            <person name="Vallon O."/>
            <person name="Piganeau G."/>
            <person name="Jancek S."/>
            <person name="Heijde M."/>
            <person name="Jabbari K."/>
            <person name="Bowler C."/>
            <person name="Lohr M."/>
            <person name="Robbens S."/>
            <person name="Werner G."/>
            <person name="Dubchak I."/>
            <person name="Pazour G.J."/>
            <person name="Ren Q."/>
            <person name="Paulsen I."/>
            <person name="Delwiche C."/>
            <person name="Schmutz J."/>
            <person name="Rokhsar D."/>
            <person name="Van de Peer Y."/>
            <person name="Moreau H."/>
            <person name="Grigoriev I.V."/>
        </authorList>
    </citation>
    <scope>NUCLEOTIDE SEQUENCE [LARGE SCALE GENOMIC DNA]</scope>
    <source>
        <strain evidence="9 10">CCE9901</strain>
    </source>
</reference>
<evidence type="ECO:0000313" key="9">
    <source>
        <dbReference type="EMBL" id="ABO98140.1"/>
    </source>
</evidence>
<dbReference type="OMA" id="MMSAMIF"/>
<comment type="function">
    <text evidence="1">Component of the MICOS complex, a large protein complex of the mitochondrial inner membrane that plays crucial roles in the maintenance of crista junctions, inner membrane architecture, and formation of contact sites to the outer membrane.</text>
</comment>
<dbReference type="Pfam" id="PF04418">
    <property type="entry name" value="DUF543"/>
    <property type="match status" value="1"/>
</dbReference>
<keyword evidence="10" id="KW-1185">Reference proteome</keyword>
<accession>A4S329</accession>
<dbReference type="KEGG" id="olu:OSTLU_94754"/>
<comment type="subcellular location">
    <subcellularLocation>
        <location evidence="2">Mitochondrion inner membrane</location>
        <topology evidence="2">Single-pass membrane protein</topology>
    </subcellularLocation>
</comment>
<comment type="similarity">
    <text evidence="3">Belongs to the MICOS complex subunit Mic10 family.</text>
</comment>
<keyword evidence="5" id="KW-0999">Mitochondrion inner membrane</keyword>
<dbReference type="Proteomes" id="UP000001568">
    <property type="component" value="Chromosome 9"/>
</dbReference>